<gene>
    <name evidence="1" type="ORF">SAMN05660649_01483</name>
</gene>
<dbReference type="AlphaFoldDB" id="A0A1I2RBF6"/>
<dbReference type="EMBL" id="FOOX01000004">
    <property type="protein sequence ID" value="SFG37780.1"/>
    <property type="molecule type" value="Genomic_DNA"/>
</dbReference>
<proteinExistence type="predicted"/>
<accession>A0A1I2RBF6</accession>
<keyword evidence="2" id="KW-1185">Reference proteome</keyword>
<name>A0A1I2RBF6_9FIRM</name>
<evidence type="ECO:0000313" key="2">
    <source>
        <dbReference type="Proteomes" id="UP000199337"/>
    </source>
</evidence>
<protein>
    <submittedName>
        <fullName evidence="1">Uncharacterized protein</fullName>
    </submittedName>
</protein>
<dbReference type="Proteomes" id="UP000199337">
    <property type="component" value="Unassembled WGS sequence"/>
</dbReference>
<evidence type="ECO:0000313" key="1">
    <source>
        <dbReference type="EMBL" id="SFG37780.1"/>
    </source>
</evidence>
<reference evidence="2" key="1">
    <citation type="submission" date="2016-10" db="EMBL/GenBank/DDBJ databases">
        <authorList>
            <person name="Varghese N."/>
            <person name="Submissions S."/>
        </authorList>
    </citation>
    <scope>NUCLEOTIDE SEQUENCE [LARGE SCALE GENOMIC DNA]</scope>
    <source>
        <strain evidence="2">DSM 17038</strain>
    </source>
</reference>
<organism evidence="1 2">
    <name type="scientific">Desulfotruncus arcticus DSM 17038</name>
    <dbReference type="NCBI Taxonomy" id="1121424"/>
    <lineage>
        <taxon>Bacteria</taxon>
        <taxon>Bacillati</taxon>
        <taxon>Bacillota</taxon>
        <taxon>Clostridia</taxon>
        <taxon>Eubacteriales</taxon>
        <taxon>Desulfallaceae</taxon>
        <taxon>Desulfotruncus</taxon>
    </lineage>
</organism>
<sequence>MTNELFERVREQLEVNKGGEYYGKLRFEELTRGYKYKFYRSIHMMGNRNTTDAGIIYLLKGKYKSLILTKLARPFPNEIKSTSRLIQQEVLCYYTAS</sequence>